<dbReference type="EC" id="2.4.-.-" evidence="2"/>
<dbReference type="InterPro" id="IPR001296">
    <property type="entry name" value="Glyco_trans_1"/>
</dbReference>
<keyword evidence="2" id="KW-0328">Glycosyltransferase</keyword>
<sequence>MQKKILSNEKHRIKILHIMSPGSGNFGGIESFLYQYYKFIDHNVIEFDFIFCGNNTMISRMHDLVLKNCIMYELNILESDNNSLSNWMILFKNIRNIINKNNYDIIEVHTGSPIIQTICSLAISKYKAVKIAHTHSVSMEKVKSIRQKLVTKICGSLINRRYDYLFACSISAGEVLYGKRAINGNKFYKINNAIEAEKFRYNATDREKIRKNYFLNSDTTVIGHVARLSEEKNQLFLIDIFQEYIKINNNSVLWIIGEGPARSKIENKIKQLKLEKKIILFGERHNIPELLQAMDVFVITSFSEGLCISAIESQAAGLPTIVSSGVPDECNVTMLFGKISLSEPAIIWAETINNLFYKREDTFQWVKEAGYDINDAANKLQKLYLKCVLDKIG</sequence>
<gene>
    <name evidence="2" type="ORF">PM006_13975</name>
</gene>
<organism evidence="2 3">
    <name type="scientific">Clostridium symbiosum</name>
    <name type="common">Bacteroides symbiosus</name>
    <dbReference type="NCBI Taxonomy" id="1512"/>
    <lineage>
        <taxon>Bacteria</taxon>
        <taxon>Bacillati</taxon>
        <taxon>Bacillota</taxon>
        <taxon>Clostridia</taxon>
        <taxon>Lachnospirales</taxon>
        <taxon>Lachnospiraceae</taxon>
        <taxon>Otoolea</taxon>
    </lineage>
</organism>
<dbReference type="Pfam" id="PF00534">
    <property type="entry name" value="Glycos_transf_1"/>
    <property type="match status" value="1"/>
</dbReference>
<dbReference type="InterPro" id="IPR050194">
    <property type="entry name" value="Glycosyltransferase_grp1"/>
</dbReference>
<evidence type="ECO:0000313" key="2">
    <source>
        <dbReference type="EMBL" id="MDB2001313.1"/>
    </source>
</evidence>
<name>A0AAW6AZZ9_CLOSY</name>
<dbReference type="GeneID" id="57967854"/>
<proteinExistence type="predicted"/>
<feature type="domain" description="Glycosyl transferase family 1" evidence="1">
    <location>
        <begin position="205"/>
        <end position="326"/>
    </location>
</feature>
<dbReference type="RefSeq" id="WP_190278445.1">
    <property type="nucleotide sequence ID" value="NZ_JANKAG010000002.1"/>
</dbReference>
<reference evidence="2" key="1">
    <citation type="submission" date="2023-01" db="EMBL/GenBank/DDBJ databases">
        <title>Human gut microbiome strain richness.</title>
        <authorList>
            <person name="Chen-Liaw A."/>
        </authorList>
    </citation>
    <scope>NUCLEOTIDE SEQUENCE</scope>
    <source>
        <strain evidence="2">B1_m1001713B170214d0_201011</strain>
    </source>
</reference>
<keyword evidence="2" id="KW-0808">Transferase</keyword>
<dbReference type="AlphaFoldDB" id="A0AAW6AZZ9"/>
<dbReference type="PANTHER" id="PTHR45947">
    <property type="entry name" value="SULFOQUINOVOSYL TRANSFERASE SQD2"/>
    <property type="match status" value="1"/>
</dbReference>
<dbReference type="EMBL" id="JAQLGM010000036">
    <property type="protein sequence ID" value="MDB2001313.1"/>
    <property type="molecule type" value="Genomic_DNA"/>
</dbReference>
<dbReference type="SUPFAM" id="SSF53756">
    <property type="entry name" value="UDP-Glycosyltransferase/glycogen phosphorylase"/>
    <property type="match status" value="1"/>
</dbReference>
<dbReference type="GO" id="GO:0016757">
    <property type="term" value="F:glycosyltransferase activity"/>
    <property type="evidence" value="ECO:0007669"/>
    <property type="project" value="UniProtKB-KW"/>
</dbReference>
<evidence type="ECO:0000313" key="3">
    <source>
        <dbReference type="Proteomes" id="UP001300871"/>
    </source>
</evidence>
<comment type="caution">
    <text evidence="2">The sequence shown here is derived from an EMBL/GenBank/DDBJ whole genome shotgun (WGS) entry which is preliminary data.</text>
</comment>
<evidence type="ECO:0000259" key="1">
    <source>
        <dbReference type="Pfam" id="PF00534"/>
    </source>
</evidence>
<protein>
    <submittedName>
        <fullName evidence="2">Glycosyltransferase</fullName>
        <ecNumber evidence="2">2.4.-.-</ecNumber>
    </submittedName>
</protein>
<accession>A0AAW6AZZ9</accession>
<dbReference type="PANTHER" id="PTHR45947:SF3">
    <property type="entry name" value="SULFOQUINOVOSYL TRANSFERASE SQD2"/>
    <property type="match status" value="1"/>
</dbReference>
<dbReference type="Gene3D" id="3.40.50.2000">
    <property type="entry name" value="Glycogen Phosphorylase B"/>
    <property type="match status" value="2"/>
</dbReference>
<dbReference type="Proteomes" id="UP001300871">
    <property type="component" value="Unassembled WGS sequence"/>
</dbReference>